<evidence type="ECO:0008006" key="4">
    <source>
        <dbReference type="Google" id="ProtNLM"/>
    </source>
</evidence>
<keyword evidence="1" id="KW-0812">Transmembrane</keyword>
<dbReference type="eggNOG" id="ENOG50306WR">
    <property type="taxonomic scope" value="Bacteria"/>
</dbReference>
<keyword evidence="1" id="KW-0472">Membrane</keyword>
<evidence type="ECO:0000313" key="2">
    <source>
        <dbReference type="EMBL" id="CCG43790.1"/>
    </source>
</evidence>
<feature type="transmembrane region" description="Helical" evidence="1">
    <location>
        <begin position="12"/>
        <end position="34"/>
    </location>
</feature>
<dbReference type="AlphaFoldDB" id="I0JI22"/>
<gene>
    <name evidence="2" type="ordered locus">HBHAL_1419</name>
</gene>
<name>I0JI22_HALH3</name>
<dbReference type="STRING" id="866895.HBHAL_1419"/>
<dbReference type="HOGENOM" id="CLU_201773_3_0_9"/>
<evidence type="ECO:0000256" key="1">
    <source>
        <dbReference type="SAM" id="Phobius"/>
    </source>
</evidence>
<organism evidence="2 3">
    <name type="scientific">Halobacillus halophilus (strain ATCC 35676 / DSM 2266 / JCM 20832 / KCTC 3685 / LMG 17431 / NBRC 102448 / NCIMB 2269)</name>
    <name type="common">Sporosarcina halophila</name>
    <dbReference type="NCBI Taxonomy" id="866895"/>
    <lineage>
        <taxon>Bacteria</taxon>
        <taxon>Bacillati</taxon>
        <taxon>Bacillota</taxon>
        <taxon>Bacilli</taxon>
        <taxon>Bacillales</taxon>
        <taxon>Bacillaceae</taxon>
        <taxon>Halobacillus</taxon>
    </lineage>
</organism>
<sequence>MEDFYNMRTSPLLMAVLYFGVGIAFMFLASQAAVETIWNATTIVLSGVATVNIIVAIRLYNLHVRMNQSNKK</sequence>
<accession>I0JI22</accession>
<protein>
    <recommendedName>
        <fullName evidence="4">DUF4305 domain-containing protein</fullName>
    </recommendedName>
</protein>
<dbReference type="Proteomes" id="UP000007397">
    <property type="component" value="Chromosome"/>
</dbReference>
<keyword evidence="1" id="KW-1133">Transmembrane helix</keyword>
<reference evidence="2 3" key="1">
    <citation type="journal article" date="2013" name="Environ. Microbiol.">
        <title>Chloride and organic osmolytes: a hybrid strategy to cope with elevated salinities by the moderately halophilic, chloride-dependent bacterium Halobacillus halophilus.</title>
        <authorList>
            <person name="Saum S.H."/>
            <person name="Pfeiffer F."/>
            <person name="Palm P."/>
            <person name="Rampp M."/>
            <person name="Schuster S.C."/>
            <person name="Muller V."/>
            <person name="Oesterhelt D."/>
        </authorList>
    </citation>
    <scope>NUCLEOTIDE SEQUENCE [LARGE SCALE GENOMIC DNA]</scope>
    <source>
        <strain evidence="3">ATCC 35676 / DSM 2266 / JCM 20832 / KCTC 3685 / LMG 17431 / NBRC 102448 / NCIMB 2269</strain>
    </source>
</reference>
<dbReference type="KEGG" id="hhd:HBHAL_1419"/>
<evidence type="ECO:0000313" key="3">
    <source>
        <dbReference type="Proteomes" id="UP000007397"/>
    </source>
</evidence>
<dbReference type="EMBL" id="HE717023">
    <property type="protein sequence ID" value="CCG43790.1"/>
    <property type="molecule type" value="Genomic_DNA"/>
</dbReference>
<feature type="transmembrane region" description="Helical" evidence="1">
    <location>
        <begin position="40"/>
        <end position="62"/>
    </location>
</feature>
<dbReference type="Pfam" id="PF14146">
    <property type="entry name" value="DUF4305"/>
    <property type="match status" value="1"/>
</dbReference>
<proteinExistence type="predicted"/>
<keyword evidence="3" id="KW-1185">Reference proteome</keyword>
<dbReference type="InterPro" id="IPR025426">
    <property type="entry name" value="DUF4305"/>
</dbReference>
<dbReference type="PATRIC" id="fig|866895.3.peg.420"/>